<sequence length="103" mass="12712">MSRPLITEQEYRRFENIIFKVWRVYRFGETDLTDKEIKHINEVLKKFSTEHHREYKIIIRHHLKHVYYTTIAREQGVSEGYIRKLAKKGAYYFLQLYDNSKEK</sequence>
<evidence type="ECO:0000313" key="2">
    <source>
        <dbReference type="EMBL" id="TRW73584.1"/>
    </source>
</evidence>
<evidence type="ECO:0000313" key="3">
    <source>
        <dbReference type="Proteomes" id="UP000317167"/>
    </source>
</evidence>
<comment type="caution">
    <text evidence="2">The sequence shown here is derived from an EMBL/GenBank/DDBJ whole genome shotgun (WGS) entry which is preliminary data.</text>
</comment>
<dbReference type="EMBL" id="JAWHVN010000027">
    <property type="protein sequence ID" value="MDV2618687.1"/>
    <property type="molecule type" value="Genomic_DNA"/>
</dbReference>
<proteinExistence type="predicted"/>
<dbReference type="EMBL" id="VJWV01000005">
    <property type="protein sequence ID" value="TRW73584.1"/>
    <property type="molecule type" value="Genomic_DNA"/>
</dbReference>
<dbReference type="Proteomes" id="UP001186159">
    <property type="component" value="Unassembled WGS sequence"/>
</dbReference>
<reference evidence="1 4" key="2">
    <citation type="submission" date="2023-10" db="EMBL/GenBank/DDBJ databases">
        <title>Production of high quality cheese from raw caw milk (raw cheese).</title>
        <authorList>
            <person name="Samouris G."/>
        </authorList>
    </citation>
    <scope>NUCLEOTIDE SEQUENCE [LARGE SCALE GENOMIC DNA]</scope>
    <source>
        <strain evidence="1 4">MRS-5</strain>
    </source>
</reference>
<dbReference type="AlphaFoldDB" id="A0A552Z244"/>
<accession>A0A552Z244</accession>
<evidence type="ECO:0000313" key="1">
    <source>
        <dbReference type="EMBL" id="MDV2618687.1"/>
    </source>
</evidence>
<protein>
    <submittedName>
        <fullName evidence="2">Uncharacterized protein</fullName>
    </submittedName>
</protein>
<organism evidence="2 3">
    <name type="scientific">Lactococcus lactis</name>
    <dbReference type="NCBI Taxonomy" id="1358"/>
    <lineage>
        <taxon>Bacteria</taxon>
        <taxon>Bacillati</taxon>
        <taxon>Bacillota</taxon>
        <taxon>Bacilli</taxon>
        <taxon>Lactobacillales</taxon>
        <taxon>Streptococcaceae</taxon>
        <taxon>Lactococcus</taxon>
    </lineage>
</organism>
<name>A0A552Z244_9LACT</name>
<reference evidence="2 3" key="1">
    <citation type="submission" date="2019-07" db="EMBL/GenBank/DDBJ databases">
        <title>Draft genome of 7 Lactococcus lactis strains isolated from an artisanal cheese production.</title>
        <authorList>
            <person name="Biolcati F."/>
            <person name="Bottero M.T."/>
            <person name="Dalmasso A."/>
            <person name="Mcauliffe O."/>
        </authorList>
    </citation>
    <scope>NUCLEOTIDE SEQUENCE [LARGE SCALE GENOMIC DNA]</scope>
    <source>
        <strain evidence="2 3">MRS45.2</strain>
    </source>
</reference>
<gene>
    <name evidence="2" type="ORF">FNJ53_07615</name>
    <name evidence="1" type="ORF">RZO27_06025</name>
</gene>
<dbReference type="Proteomes" id="UP000317167">
    <property type="component" value="Unassembled WGS sequence"/>
</dbReference>
<evidence type="ECO:0000313" key="4">
    <source>
        <dbReference type="Proteomes" id="UP001186159"/>
    </source>
</evidence>
<dbReference type="RefSeq" id="WP_058225857.1">
    <property type="nucleotide sequence ID" value="NZ_CP125770.1"/>
</dbReference>